<name>A0A540VN60_9GAMM</name>
<sequence>MAATRAPVTHMQEKHGPAAAAYTLSDGRRVTKYDVAQQAGISVSAAAQRLRRSTNASYVLSLDRIRNLYRLDDGRFVTIKEVREHTGLSKSRVSERLASTRDPKQVFAPRVGSGRRPRKNERKPGKMAAGFVVPFLED</sequence>
<evidence type="ECO:0000313" key="2">
    <source>
        <dbReference type="EMBL" id="TQE98146.1"/>
    </source>
</evidence>
<feature type="compositionally biased region" description="Basic and acidic residues" evidence="1">
    <location>
        <begin position="86"/>
        <end position="104"/>
    </location>
</feature>
<dbReference type="EMBL" id="VIFK01000269">
    <property type="protein sequence ID" value="TQE98146.1"/>
    <property type="molecule type" value="Genomic_DNA"/>
</dbReference>
<accession>A0A540VN60</accession>
<evidence type="ECO:0000256" key="1">
    <source>
        <dbReference type="SAM" id="MobiDB-lite"/>
    </source>
</evidence>
<feature type="region of interest" description="Disordered" evidence="1">
    <location>
        <begin position="86"/>
        <end position="129"/>
    </location>
</feature>
<gene>
    <name evidence="2" type="ORF">FKY71_15325</name>
</gene>
<proteinExistence type="predicted"/>
<comment type="caution">
    <text evidence="2">The sequence shown here is derived from an EMBL/GenBank/DDBJ whole genome shotgun (WGS) entry which is preliminary data.</text>
</comment>
<organism evidence="2 3">
    <name type="scientific">Spiribacter salinus</name>
    <dbReference type="NCBI Taxonomy" id="1335746"/>
    <lineage>
        <taxon>Bacteria</taxon>
        <taxon>Pseudomonadati</taxon>
        <taxon>Pseudomonadota</taxon>
        <taxon>Gammaproteobacteria</taxon>
        <taxon>Chromatiales</taxon>
        <taxon>Ectothiorhodospiraceae</taxon>
        <taxon>Spiribacter</taxon>
    </lineage>
</organism>
<dbReference type="Proteomes" id="UP000315400">
    <property type="component" value="Unassembled WGS sequence"/>
</dbReference>
<dbReference type="AlphaFoldDB" id="A0A540VN60"/>
<reference evidence="2 3" key="1">
    <citation type="submission" date="2019-06" db="EMBL/GenBank/DDBJ databases">
        <title>Metagenome assembled Genome of Spiribacter salinus SL48-SHIP from the microbial mat of Salt Lake 48 (Novosibirsk region, Russia).</title>
        <authorList>
            <person name="Shipova A."/>
            <person name="Rozanov A.S."/>
            <person name="Bryanskaya A.V."/>
            <person name="Peltek S.E."/>
        </authorList>
    </citation>
    <scope>NUCLEOTIDE SEQUENCE [LARGE SCALE GENOMIC DNA]</scope>
    <source>
        <strain evidence="2">SL48-SHIP-2</strain>
    </source>
</reference>
<evidence type="ECO:0000313" key="3">
    <source>
        <dbReference type="Proteomes" id="UP000315400"/>
    </source>
</evidence>
<protein>
    <submittedName>
        <fullName evidence="2">Uncharacterized protein</fullName>
    </submittedName>
</protein>